<feature type="region of interest" description="Disordered" evidence="1">
    <location>
        <begin position="107"/>
        <end position="186"/>
    </location>
</feature>
<comment type="caution">
    <text evidence="2">The sequence shown here is derived from an EMBL/GenBank/DDBJ whole genome shotgun (WGS) entry which is preliminary data.</text>
</comment>
<keyword evidence="3" id="KW-1185">Reference proteome</keyword>
<accession>A0A9P8C3P9</accession>
<evidence type="ECO:0000313" key="2">
    <source>
        <dbReference type="EMBL" id="KAG9232320.1"/>
    </source>
</evidence>
<evidence type="ECO:0000313" key="3">
    <source>
        <dbReference type="Proteomes" id="UP000824998"/>
    </source>
</evidence>
<organism evidence="2 3">
    <name type="scientific">Amylocarpus encephaloides</name>
    <dbReference type="NCBI Taxonomy" id="45428"/>
    <lineage>
        <taxon>Eukaryota</taxon>
        <taxon>Fungi</taxon>
        <taxon>Dikarya</taxon>
        <taxon>Ascomycota</taxon>
        <taxon>Pezizomycotina</taxon>
        <taxon>Leotiomycetes</taxon>
        <taxon>Helotiales</taxon>
        <taxon>Helotiales incertae sedis</taxon>
        <taxon>Amylocarpus</taxon>
    </lineage>
</organism>
<dbReference type="Proteomes" id="UP000824998">
    <property type="component" value="Unassembled WGS sequence"/>
</dbReference>
<proteinExistence type="predicted"/>
<dbReference type="OrthoDB" id="5397183at2759"/>
<gene>
    <name evidence="2" type="ORF">BJ875DRAFT_497559</name>
</gene>
<sequence>MLDRESGELLQVEGEAIEEPCHMFKDYPVSSFNSPNCPPPISQYINPNDALHYPFSHDESIYDIPGDVSYDKPAKNAIKRTSAAAKKGRMVSLGNVSQYADEGDVGCEPQDYEDGKNAHKRRKPLVLPAKQSKARRPPFKVHVIEHDDSSDAVPQEENCQEGTQEPQLTTPPDTSKGGRKKATIPNKKKEQLPVFKNLTITKLVAPPEKASEREDPSSVLSYQGWTATQDAVKSNHVGLAKTTLDKLAAFKYKPSTQAQLANATITFTDNTSQAPEDQLLISRPDGDNTSSGDGFFRHALRNIEAAGQFTNEECPASSLQGPLANLGEVSNAPDEMNDIPRCHDDNEATFTSLLGDEHAATTVPALEDVSIKNQISRSIDPTKFEPQIVVQPSSQPSCNSLEPTSCEARVISNLLDVVEMAREGGESIYDASKRLEMPSLIPQGLQRTASGQNNVQSQICDDRSMEYSKCEAASGTIEDAHAVTRSSEILNDILDDDFDDDLDDADFLAIAIETDLHKDINQNTDVRHKSPPLPKCLNLNTALCNIVKNRDEELLSSSPMLMSSDSDIYPMGTGEENDMLELCQSSESVIERFHAPASIQHSFDDVNDRREVYDSSLQFSPPNPKVSKTSTNMGSTIPANISANHGKRPNLDLDPKLDPVQIEEEDWSFMTSKNQTYADSQTESLSTPTSNSHLKITGSPRDVHIQVNASSPASFLDDSHEYEPLDRFARPEFPELVRDRCPIVGVSSQSFLRVCFRVGEMFREGARCKAAGQDGVIELFARVTFSSREGGTTKQYFQFADLWSDNPPFPTGILLNYKVSGLAESESKVFVGSGKGQMARCLGRLKKERKSNTGWVFYIINIRETDCEEIRWTKRVVSAGTHRENKDLSKLGR</sequence>
<name>A0A9P8C3P9_9HELO</name>
<dbReference type="AlphaFoldDB" id="A0A9P8C3P9"/>
<feature type="compositionally biased region" description="Polar residues" evidence="1">
    <location>
        <begin position="160"/>
        <end position="173"/>
    </location>
</feature>
<protein>
    <submittedName>
        <fullName evidence="2">Uncharacterized protein</fullName>
    </submittedName>
</protein>
<dbReference type="EMBL" id="MU251554">
    <property type="protein sequence ID" value="KAG9232320.1"/>
    <property type="molecule type" value="Genomic_DNA"/>
</dbReference>
<reference evidence="2" key="1">
    <citation type="journal article" date="2021" name="IMA Fungus">
        <title>Genomic characterization of three marine fungi, including Emericellopsis atlantica sp. nov. with signatures of a generalist lifestyle and marine biomass degradation.</title>
        <authorList>
            <person name="Hagestad O.C."/>
            <person name="Hou L."/>
            <person name="Andersen J.H."/>
            <person name="Hansen E.H."/>
            <person name="Altermark B."/>
            <person name="Li C."/>
            <person name="Kuhnert E."/>
            <person name="Cox R.J."/>
            <person name="Crous P.W."/>
            <person name="Spatafora J.W."/>
            <person name="Lail K."/>
            <person name="Amirebrahimi M."/>
            <person name="Lipzen A."/>
            <person name="Pangilinan J."/>
            <person name="Andreopoulos W."/>
            <person name="Hayes R.D."/>
            <person name="Ng V."/>
            <person name="Grigoriev I.V."/>
            <person name="Jackson S.A."/>
            <person name="Sutton T.D.S."/>
            <person name="Dobson A.D.W."/>
            <person name="Rama T."/>
        </authorList>
    </citation>
    <scope>NUCLEOTIDE SEQUENCE</scope>
    <source>
        <strain evidence="2">TRa018bII</strain>
    </source>
</reference>
<evidence type="ECO:0000256" key="1">
    <source>
        <dbReference type="SAM" id="MobiDB-lite"/>
    </source>
</evidence>